<dbReference type="VEuPathDB" id="AmoebaDB:NF0018550"/>
<evidence type="ECO:0000259" key="11">
    <source>
        <dbReference type="Pfam" id="PF23390"/>
    </source>
</evidence>
<keyword evidence="7" id="KW-0206">Cytoskeleton</keyword>
<evidence type="ECO:0000256" key="2">
    <source>
        <dbReference type="ARBA" id="ARBA00022490"/>
    </source>
</evidence>
<evidence type="ECO:0000259" key="12">
    <source>
        <dbReference type="Pfam" id="PF24797"/>
    </source>
</evidence>
<dbReference type="OrthoDB" id="10260567at2759"/>
<comment type="caution">
    <text evidence="14">The sequence shown here is derived from an EMBL/GenBank/DDBJ whole genome shotgun (WGS) entry which is preliminary data.</text>
</comment>
<dbReference type="PANTHER" id="PTHR12764">
    <property type="entry name" value="WD REPEAT DOMAIN-RELATED"/>
    <property type="match status" value="1"/>
</dbReference>
<feature type="domain" description="IFT80/172/WDR35 TPR" evidence="10">
    <location>
        <begin position="701"/>
        <end position="793"/>
    </location>
</feature>
<dbReference type="InterPro" id="IPR015943">
    <property type="entry name" value="WD40/YVTN_repeat-like_dom_sf"/>
</dbReference>
<keyword evidence="4" id="KW-0677">Repeat</keyword>
<dbReference type="OMA" id="VWAMCWA"/>
<dbReference type="Pfam" id="PF25170">
    <property type="entry name" value="TPR_WDR35"/>
    <property type="match status" value="1"/>
</dbReference>
<dbReference type="GO" id="GO:0061512">
    <property type="term" value="P:protein localization to cilium"/>
    <property type="evidence" value="ECO:0007669"/>
    <property type="project" value="TreeGrafter"/>
</dbReference>
<feature type="domain" description="IFT121-like zinc finger" evidence="9">
    <location>
        <begin position="1144"/>
        <end position="1185"/>
    </location>
</feature>
<accession>A0A6A5C0B6</accession>
<name>A0A6A5C0B6_NAEFO</name>
<organism evidence="14 15">
    <name type="scientific">Naegleria fowleri</name>
    <name type="common">Brain eating amoeba</name>
    <dbReference type="NCBI Taxonomy" id="5763"/>
    <lineage>
        <taxon>Eukaryota</taxon>
        <taxon>Discoba</taxon>
        <taxon>Heterolobosea</taxon>
        <taxon>Tetramitia</taxon>
        <taxon>Eutetramitia</taxon>
        <taxon>Vahlkampfiidae</taxon>
        <taxon>Naegleria</taxon>
    </lineage>
</organism>
<evidence type="ECO:0000313" key="14">
    <source>
        <dbReference type="EMBL" id="KAF0983873.1"/>
    </source>
</evidence>
<feature type="domain" description="IFT121/TULP4 N-terminal" evidence="12">
    <location>
        <begin position="1"/>
        <end position="341"/>
    </location>
</feature>
<evidence type="ECO:0000259" key="13">
    <source>
        <dbReference type="Pfam" id="PF25768"/>
    </source>
</evidence>
<evidence type="ECO:0000259" key="10">
    <source>
        <dbReference type="Pfam" id="PF23387"/>
    </source>
</evidence>
<evidence type="ECO:0000256" key="1">
    <source>
        <dbReference type="ARBA" id="ARBA00004120"/>
    </source>
</evidence>
<dbReference type="GeneID" id="68115006"/>
<dbReference type="Pfam" id="PF23387">
    <property type="entry name" value="TPR_IFT80_172"/>
    <property type="match status" value="1"/>
</dbReference>
<feature type="domain" description="IFT121 second beta-propeller" evidence="11">
    <location>
        <begin position="346"/>
        <end position="670"/>
    </location>
</feature>
<dbReference type="Pfam" id="PF25768">
    <property type="entry name" value="TPR_IFT121"/>
    <property type="match status" value="1"/>
</dbReference>
<evidence type="ECO:0000256" key="4">
    <source>
        <dbReference type="ARBA" id="ARBA00022737"/>
    </source>
</evidence>
<dbReference type="GO" id="GO:1905515">
    <property type="term" value="P:non-motile cilium assembly"/>
    <property type="evidence" value="ECO:0007669"/>
    <property type="project" value="TreeGrafter"/>
</dbReference>
<dbReference type="Pfam" id="PF23390">
    <property type="entry name" value="Beta-prop_WDR35_2nd"/>
    <property type="match status" value="1"/>
</dbReference>
<evidence type="ECO:0000256" key="8">
    <source>
        <dbReference type="ARBA" id="ARBA00023273"/>
    </source>
</evidence>
<dbReference type="InterPro" id="IPR011990">
    <property type="entry name" value="TPR-like_helical_dom_sf"/>
</dbReference>
<keyword evidence="15" id="KW-1185">Reference proteome</keyword>
<dbReference type="InterPro" id="IPR039857">
    <property type="entry name" value="Ift122/121"/>
</dbReference>
<dbReference type="PANTHER" id="PTHR12764:SF5">
    <property type="entry name" value="LD29485P"/>
    <property type="match status" value="1"/>
</dbReference>
<dbReference type="SUPFAM" id="SSF48452">
    <property type="entry name" value="TPR-like"/>
    <property type="match status" value="1"/>
</dbReference>
<dbReference type="AlphaFoldDB" id="A0A6A5C0B6"/>
<dbReference type="InterPro" id="IPR057361">
    <property type="entry name" value="TPR_WDR35"/>
</dbReference>
<dbReference type="InterPro" id="IPR017233">
    <property type="entry name" value="WDR35"/>
</dbReference>
<keyword evidence="5" id="KW-0970">Cilium biogenesis/degradation</keyword>
<dbReference type="SUPFAM" id="SSF50978">
    <property type="entry name" value="WD40 repeat-like"/>
    <property type="match status" value="2"/>
</dbReference>
<sequence>MWIYLNKKVSIPNGLKLNHISWEHYHGWIACGGEGGLLKVLKLETKTDANQRGVTAPTSLEFNQGLGGHMGKESKDQQPSSVMRVSWNEENEKLTSCDANGLIIVWYFNKQKKEWDEEMLNNRENAIVRDLKWSSDGQKICIVYDDGAVIVGGVDGNRNWGKALKVQLTHVEWSPDARYLLFGTSNGEVWLFDSNSGIKLHSINITCVENSQGSVNALAGVDWYDGREGYPDLNAPTLAICYRNGRCQLMRGDLDDDPVLIDTGMTISEPKWNPSGTVLALAGQQEAEGKSIGVVQFYNPYGLHLKTLKVPGNGVKSVTWEGSGLRLALAVDAHLFFANVRPNYRWGYFSKTIVYAFTKIERPEQCVVFYNYKTRQKYVKYIKKLLALDACGEHCVLLTKTEAPKEAFVIIICNSIGSPVETKFQSVEPKHVAMTKHHVVVCSDCNVYVWNYRPKQANQGNILNLKADSEQYLLHIDQNKFKKIEDETKLESTTTDDAICCIFANEKYLIISRESGTVNVYTLLPTLSFVGSCSIPCRPLKIAVNCDCTKLSVIDINSTFQVYNVSSPPNTVSSLNQTEKKKKKGNITAEKSELEKKDVWEMRWSDDNPSLFAIMEKTKMYTFRDLTPEEPVITSAYICAFNNLKIKAVFMDDIMANPDMPESDSVITYETRSLRDTKEIIRSVSLRDANEFVKDNPHPRLWRLLAEAAMSDLELDMAYKAYIQCGDYHGVYFVKQIKQLDNEAKQKAEIEAYFHRLDEAEKIYRSIDRKDLAIDLRKRYGDWKKVLALVREMNGSDELMVDVFNHLGDYYSDRQQWDRSIQFYLKSRNFEKLIEAYYRVEDFESLERMIEELPENNPLLPVIGDKLASIGLSLQAIQALVKGGKIKQAIDVCVELNQWDEAVTLAEKHNMGEIEDILYKYANHLVSRGDLSSAIELYQKANRNTESAKILVKLAEEEGKTKLSPLRAKKFYVLSALEIERYRNRLLNDQTMRMNPNKALQTMLSHDATTNFENPWRGAEAYHFFLLAQKQLTEFKLADCLNTAMRLVTCYEEYFAPKELYSLLALAGFYAKEFKVCSKAFIKLESMEGLTEEEKEKYEQLAIDIFRDSPVNSVDLETRPCPTCGADTYDYEGSCNSCNVQFYACVVTGRNIGDQDFWTCPTCKHRAIESEIYKYHHCPLCHSSLMSSTSGDLF</sequence>
<dbReference type="PIRSF" id="PIRSF037536">
    <property type="entry name" value="WD_repeat_p35"/>
    <property type="match status" value="1"/>
</dbReference>
<dbReference type="Pfam" id="PF23145">
    <property type="entry name" value="Zf_2nd_IFT121"/>
    <property type="match status" value="1"/>
</dbReference>
<proteinExistence type="predicted"/>
<dbReference type="EMBL" id="VFQX01000004">
    <property type="protein sequence ID" value="KAF0983873.1"/>
    <property type="molecule type" value="Genomic_DNA"/>
</dbReference>
<dbReference type="InterPro" id="IPR057979">
    <property type="entry name" value="TPR_IFT121"/>
</dbReference>
<dbReference type="VEuPathDB" id="AmoebaDB:NfTy_005840"/>
<gene>
    <name evidence="14" type="ORF">FDP41_007788</name>
</gene>
<keyword evidence="6" id="KW-0969">Cilium</keyword>
<dbReference type="GO" id="GO:0030991">
    <property type="term" value="C:intraciliary transport particle A"/>
    <property type="evidence" value="ECO:0007669"/>
    <property type="project" value="TreeGrafter"/>
</dbReference>
<dbReference type="VEuPathDB" id="AmoebaDB:FDP41_007788"/>
<dbReference type="Gene3D" id="1.25.40.470">
    <property type="match status" value="1"/>
</dbReference>
<dbReference type="RefSeq" id="XP_044568586.1">
    <property type="nucleotide sequence ID" value="XM_044711570.1"/>
</dbReference>
<keyword evidence="3" id="KW-0853">WD repeat</keyword>
<dbReference type="InterPro" id="IPR056170">
    <property type="entry name" value="Znf_IFT121-like"/>
</dbReference>
<evidence type="ECO:0000313" key="15">
    <source>
        <dbReference type="Proteomes" id="UP000444721"/>
    </source>
</evidence>
<keyword evidence="2" id="KW-0963">Cytoplasm</keyword>
<evidence type="ECO:0000256" key="3">
    <source>
        <dbReference type="ARBA" id="ARBA00022574"/>
    </source>
</evidence>
<dbReference type="InterPro" id="IPR056159">
    <property type="entry name" value="Beta-prop_IFT121_TULP_N"/>
</dbReference>
<comment type="subcellular location">
    <subcellularLocation>
        <location evidence="1">Cytoplasm</location>
        <location evidence="1">Cytoskeleton</location>
        <location evidence="1">Cilium basal body</location>
    </subcellularLocation>
</comment>
<keyword evidence="8" id="KW-0966">Cell projection</keyword>
<dbReference type="InterPro" id="IPR036322">
    <property type="entry name" value="WD40_repeat_dom_sf"/>
</dbReference>
<feature type="domain" description="IFT121-like TPR repeats" evidence="13">
    <location>
        <begin position="1013"/>
        <end position="1111"/>
    </location>
</feature>
<evidence type="ECO:0000256" key="5">
    <source>
        <dbReference type="ARBA" id="ARBA00022794"/>
    </source>
</evidence>
<dbReference type="InterPro" id="IPR056157">
    <property type="entry name" value="TPR_IFT80_172_dom"/>
</dbReference>
<dbReference type="Pfam" id="PF24797">
    <property type="entry name" value="Beta-prop_WDR35_TULP_N"/>
    <property type="match status" value="1"/>
</dbReference>
<dbReference type="Proteomes" id="UP000444721">
    <property type="component" value="Unassembled WGS sequence"/>
</dbReference>
<dbReference type="InterPro" id="IPR056158">
    <property type="entry name" value="Beta-prop_IFT121_2nd"/>
</dbReference>
<dbReference type="GO" id="GO:0035721">
    <property type="term" value="P:intraciliary retrograde transport"/>
    <property type="evidence" value="ECO:0007669"/>
    <property type="project" value="TreeGrafter"/>
</dbReference>
<dbReference type="GO" id="GO:0097730">
    <property type="term" value="C:non-motile cilium"/>
    <property type="evidence" value="ECO:0007669"/>
    <property type="project" value="TreeGrafter"/>
</dbReference>
<evidence type="ECO:0008006" key="16">
    <source>
        <dbReference type="Google" id="ProtNLM"/>
    </source>
</evidence>
<evidence type="ECO:0000259" key="9">
    <source>
        <dbReference type="Pfam" id="PF23145"/>
    </source>
</evidence>
<reference evidence="14 15" key="1">
    <citation type="journal article" date="2019" name="Sci. Rep.">
        <title>Nanopore sequencing improves the draft genome of the human pathogenic amoeba Naegleria fowleri.</title>
        <authorList>
            <person name="Liechti N."/>
            <person name="Schurch N."/>
            <person name="Bruggmann R."/>
            <person name="Wittwer M."/>
        </authorList>
    </citation>
    <scope>NUCLEOTIDE SEQUENCE [LARGE SCALE GENOMIC DNA]</scope>
    <source>
        <strain evidence="14 15">ATCC 30894</strain>
    </source>
</reference>
<evidence type="ECO:0000256" key="7">
    <source>
        <dbReference type="ARBA" id="ARBA00023212"/>
    </source>
</evidence>
<evidence type="ECO:0000256" key="6">
    <source>
        <dbReference type="ARBA" id="ARBA00023069"/>
    </source>
</evidence>
<protein>
    <recommendedName>
        <fullName evidence="16">Anaphase-promoting complex subunit 4 WD40 domain-containing protein</fullName>
    </recommendedName>
</protein>
<dbReference type="Gene3D" id="2.130.10.10">
    <property type="entry name" value="YVTN repeat-like/Quinoprotein amine dehydrogenase"/>
    <property type="match status" value="2"/>
</dbReference>